<keyword evidence="2" id="KW-1185">Reference proteome</keyword>
<dbReference type="Proteomes" id="UP001432062">
    <property type="component" value="Chromosome"/>
</dbReference>
<reference evidence="1" key="1">
    <citation type="submission" date="2022-10" db="EMBL/GenBank/DDBJ databases">
        <title>The complete genomes of actinobacterial strains from the NBC collection.</title>
        <authorList>
            <person name="Joergensen T.S."/>
            <person name="Alvarez Arevalo M."/>
            <person name="Sterndorff E.B."/>
            <person name="Faurdal D."/>
            <person name="Vuksanovic O."/>
            <person name="Mourched A.-S."/>
            <person name="Charusanti P."/>
            <person name="Shaw S."/>
            <person name="Blin K."/>
            <person name="Weber T."/>
        </authorList>
    </citation>
    <scope>NUCLEOTIDE SEQUENCE</scope>
    <source>
        <strain evidence="1">NBC_01482</strain>
    </source>
</reference>
<protein>
    <submittedName>
        <fullName evidence="1">Uncharacterized protein</fullName>
    </submittedName>
</protein>
<evidence type="ECO:0000313" key="2">
    <source>
        <dbReference type="Proteomes" id="UP001432062"/>
    </source>
</evidence>
<name>A0ABZ1YNZ5_9NOCA</name>
<gene>
    <name evidence="1" type="ORF">OG563_38440</name>
</gene>
<sequence length="84" mass="9070">MAEFYLVGAADFLYSIGTLLALEQQGPPVDIARRPRSNYVANPVGLNLFRGAASGTTGDIDIDGQLTIIDRTTGRHSWPSRPPL</sequence>
<proteinExistence type="predicted"/>
<dbReference type="RefSeq" id="WP_329408210.1">
    <property type="nucleotide sequence ID" value="NZ_CP109441.1"/>
</dbReference>
<dbReference type="EMBL" id="CP109441">
    <property type="protein sequence ID" value="WUV44954.1"/>
    <property type="molecule type" value="Genomic_DNA"/>
</dbReference>
<evidence type="ECO:0000313" key="1">
    <source>
        <dbReference type="EMBL" id="WUV44954.1"/>
    </source>
</evidence>
<accession>A0ABZ1YNZ5</accession>
<organism evidence="1 2">
    <name type="scientific">Nocardia vinacea</name>
    <dbReference type="NCBI Taxonomy" id="96468"/>
    <lineage>
        <taxon>Bacteria</taxon>
        <taxon>Bacillati</taxon>
        <taxon>Actinomycetota</taxon>
        <taxon>Actinomycetes</taxon>
        <taxon>Mycobacteriales</taxon>
        <taxon>Nocardiaceae</taxon>
        <taxon>Nocardia</taxon>
    </lineage>
</organism>